<comment type="caution">
    <text evidence="5">Lacks conserved residue(s) required for the propagation of feature annotation.</text>
</comment>
<evidence type="ECO:0000256" key="1">
    <source>
        <dbReference type="ARBA" id="ARBA00022475"/>
    </source>
</evidence>
<evidence type="ECO:0000256" key="5">
    <source>
        <dbReference type="HAMAP-Rule" id="MF_01361"/>
    </source>
</evidence>
<dbReference type="HAMAP" id="MF_01361">
    <property type="entry name" value="UPF0391"/>
    <property type="match status" value="1"/>
</dbReference>
<name>A0A401JYX6_9PROT</name>
<evidence type="ECO:0000256" key="4">
    <source>
        <dbReference type="ARBA" id="ARBA00023136"/>
    </source>
</evidence>
<sequence>MLKLAIIFFLISLIAGFFGFTNIAAGAKGIAKILFFVALTIFLVVLVFGVLLGVMVF</sequence>
<keyword evidence="4 5" id="KW-0472">Membrane</keyword>
<dbReference type="InterPro" id="IPR009760">
    <property type="entry name" value="DUF1328"/>
</dbReference>
<dbReference type="Proteomes" id="UP000286806">
    <property type="component" value="Unassembled WGS sequence"/>
</dbReference>
<keyword evidence="2 5" id="KW-0812">Transmembrane</keyword>
<dbReference type="Pfam" id="PF07043">
    <property type="entry name" value="DUF1328"/>
    <property type="match status" value="1"/>
</dbReference>
<keyword evidence="7" id="KW-1185">Reference proteome</keyword>
<comment type="similarity">
    <text evidence="5">Belongs to the UPF0391 family.</text>
</comment>
<organism evidence="6 7">
    <name type="scientific">Sulfuriferula multivorans</name>
    <dbReference type="NCBI Taxonomy" id="1559896"/>
    <lineage>
        <taxon>Bacteria</taxon>
        <taxon>Pseudomonadati</taxon>
        <taxon>Pseudomonadota</taxon>
        <taxon>Betaproteobacteria</taxon>
        <taxon>Nitrosomonadales</taxon>
        <taxon>Sulfuricellaceae</taxon>
        <taxon>Sulfuriferula</taxon>
    </lineage>
</organism>
<gene>
    <name evidence="6" type="ORF">SFMTTN_3074</name>
</gene>
<dbReference type="AlphaFoldDB" id="A0A401JYX6"/>
<feature type="transmembrane region" description="Helical" evidence="5">
    <location>
        <begin position="33"/>
        <end position="56"/>
    </location>
</feature>
<comment type="caution">
    <text evidence="6">The sequence shown here is derived from an EMBL/GenBank/DDBJ whole genome shotgun (WGS) entry which is preliminary data.</text>
</comment>
<evidence type="ECO:0000256" key="3">
    <source>
        <dbReference type="ARBA" id="ARBA00022989"/>
    </source>
</evidence>
<keyword evidence="1 5" id="KW-1003">Cell membrane</keyword>
<evidence type="ECO:0000256" key="2">
    <source>
        <dbReference type="ARBA" id="ARBA00022692"/>
    </source>
</evidence>
<dbReference type="RefSeq" id="WP_124705993.1">
    <property type="nucleotide sequence ID" value="NZ_BGOW01000036.1"/>
</dbReference>
<dbReference type="GO" id="GO:0005886">
    <property type="term" value="C:plasma membrane"/>
    <property type="evidence" value="ECO:0007669"/>
    <property type="project" value="UniProtKB-UniRule"/>
</dbReference>
<evidence type="ECO:0000313" key="7">
    <source>
        <dbReference type="Proteomes" id="UP000286806"/>
    </source>
</evidence>
<keyword evidence="3 5" id="KW-1133">Transmembrane helix</keyword>
<proteinExistence type="inferred from homology"/>
<feature type="transmembrane region" description="Helical" evidence="5">
    <location>
        <begin position="6"/>
        <end position="26"/>
    </location>
</feature>
<evidence type="ECO:0000313" key="6">
    <source>
        <dbReference type="EMBL" id="GCB02252.1"/>
    </source>
</evidence>
<dbReference type="EMBL" id="BGOW01000036">
    <property type="protein sequence ID" value="GCB02252.1"/>
    <property type="molecule type" value="Genomic_DNA"/>
</dbReference>
<dbReference type="PIRSF" id="PIRSF036466">
    <property type="entry name" value="UCP036466"/>
    <property type="match status" value="1"/>
</dbReference>
<reference evidence="6 7" key="1">
    <citation type="journal article" date="2019" name="Front. Microbiol.">
        <title>Genomes of Neutrophilic Sulfur-Oxidizing Chemolithoautotrophs Representing 9 Proteobacterial Species From 8 Genera.</title>
        <authorList>
            <person name="Watanabe T."/>
            <person name="Kojima H."/>
            <person name="Umezawa K."/>
            <person name="Hori C."/>
            <person name="Takasuka T.E."/>
            <person name="Kato Y."/>
            <person name="Fukui M."/>
        </authorList>
    </citation>
    <scope>NUCLEOTIDE SEQUENCE [LARGE SCALE GENOMIC DNA]</scope>
    <source>
        <strain evidence="6 7">TTN</strain>
    </source>
</reference>
<protein>
    <recommendedName>
        <fullName evidence="5">UPF0391 membrane protein SFMTTN_3074</fullName>
    </recommendedName>
</protein>
<accession>A0A401JYX6</accession>